<sequence length="682" mass="74034">MKHLYKPLCLITAMAAMLLTSCQKETFKPSEDGNTSTITVHAIAEDVANATKTHINGTEVLWDENEEMMVVAYSSANPEGTGNESKSTGFSSSEDSRTATFTVPVLNTHDPDYVAGVYPASAAKGLASADGEEVNTTKYKVELKSTQEATAVSYDPSAYIMITRPEAYPVENNEWTAYYVRATALNCMTLSGITDDIKSVTITLPEGQQAAGRRYFNLVTGAPGEVYYQPTNVITVTYATPLKVGSGENNVWFTSWNTEVAAGQSITVKAVSETKIYTKTITANKAVYLKENYLNTFDFSMSGATVEDASQATGDGTADNPYNVAAALNAIAENGNTENVYVKGYITAIEEVNISYGNAEYTISDDRKGSNELLVYRGNYLENSKFTSKDQIKIGDEVVVTGDLVNYNGTYEVNQGNYIHSLNGETQIPEVPRDEPEGNGTSESPYNVSAALNALETGGTVDKVYVKGIISVIGEVSTSYGNATYYISDDGTTNNQLQVYRGYYFNGEKFTSGNQIKENDEVVVYGNLVIYDGTCQIGTGNRIYSINGSTTGDDTPDPGPVEGEVEEINMSEVFDADENLEENKTYHWGNLSVTFEKKNNSGSNYKASDNGVRFYANDILTFDAGDKTILRMEFTSYDGKNGPISADSGTVSGLSWTGETSKVAITAKGQLRFNKITVTYKQ</sequence>
<dbReference type="EMBL" id="JAHLFJ010000015">
    <property type="protein sequence ID" value="MBU3855229.1"/>
    <property type="molecule type" value="Genomic_DNA"/>
</dbReference>
<dbReference type="AlphaFoldDB" id="A0A948TL01"/>
<comment type="caution">
    <text evidence="3">The sequence shown here is derived from an EMBL/GenBank/DDBJ whole genome shotgun (WGS) entry which is preliminary data.</text>
</comment>
<dbReference type="Proteomes" id="UP000784286">
    <property type="component" value="Unassembled WGS sequence"/>
</dbReference>
<feature type="region of interest" description="Disordered" evidence="1">
    <location>
        <begin position="75"/>
        <end position="95"/>
    </location>
</feature>
<reference evidence="3" key="1">
    <citation type="journal article" date="2021" name="PeerJ">
        <title>Extensive microbial diversity within the chicken gut microbiome revealed by metagenomics and culture.</title>
        <authorList>
            <person name="Gilroy R."/>
            <person name="Ravi A."/>
            <person name="Getino M."/>
            <person name="Pursley I."/>
            <person name="Horton D.L."/>
            <person name="Alikhan N.F."/>
            <person name="Baker D."/>
            <person name="Gharbi K."/>
            <person name="Hall N."/>
            <person name="Watson M."/>
            <person name="Adriaenssens E.M."/>
            <person name="Foster-Nyarko E."/>
            <person name="Jarju S."/>
            <person name="Secka A."/>
            <person name="Antonio M."/>
            <person name="Oren A."/>
            <person name="Chaudhuri R.R."/>
            <person name="La Ragione R."/>
            <person name="Hildebrand F."/>
            <person name="Pallen M.J."/>
        </authorList>
    </citation>
    <scope>NUCLEOTIDE SEQUENCE</scope>
    <source>
        <strain evidence="3">8470</strain>
    </source>
</reference>
<evidence type="ECO:0000313" key="4">
    <source>
        <dbReference type="Proteomes" id="UP000784286"/>
    </source>
</evidence>
<accession>A0A948TL01</accession>
<proteinExistence type="predicted"/>
<gene>
    <name evidence="3" type="ORF">H9928_01475</name>
</gene>
<feature type="chain" id="PRO_5037075883" description="DUF5689 domain-containing protein" evidence="2">
    <location>
        <begin position="25"/>
        <end position="682"/>
    </location>
</feature>
<keyword evidence="2" id="KW-0732">Signal</keyword>
<name>A0A948TL01_9BACT</name>
<protein>
    <recommendedName>
        <fullName evidence="5">DUF5689 domain-containing protein</fullName>
    </recommendedName>
</protein>
<dbReference type="PROSITE" id="PS51257">
    <property type="entry name" value="PROKAR_LIPOPROTEIN"/>
    <property type="match status" value="1"/>
</dbReference>
<evidence type="ECO:0008006" key="5">
    <source>
        <dbReference type="Google" id="ProtNLM"/>
    </source>
</evidence>
<feature type="signal peptide" evidence="2">
    <location>
        <begin position="1"/>
        <end position="24"/>
    </location>
</feature>
<dbReference type="CDD" id="cd03524">
    <property type="entry name" value="RPA2_OBF_family"/>
    <property type="match status" value="1"/>
</dbReference>
<organism evidence="3 4">
    <name type="scientific">Candidatus Phocaeicola excrementipullorum</name>
    <dbReference type="NCBI Taxonomy" id="2838731"/>
    <lineage>
        <taxon>Bacteria</taxon>
        <taxon>Pseudomonadati</taxon>
        <taxon>Bacteroidota</taxon>
        <taxon>Bacteroidia</taxon>
        <taxon>Bacteroidales</taxon>
        <taxon>Bacteroidaceae</taxon>
        <taxon>Phocaeicola</taxon>
    </lineage>
</organism>
<evidence type="ECO:0000256" key="2">
    <source>
        <dbReference type="SAM" id="SignalP"/>
    </source>
</evidence>
<reference evidence="3" key="2">
    <citation type="submission" date="2021-04" db="EMBL/GenBank/DDBJ databases">
        <authorList>
            <person name="Gilroy R."/>
        </authorList>
    </citation>
    <scope>NUCLEOTIDE SEQUENCE</scope>
    <source>
        <strain evidence="3">8470</strain>
    </source>
</reference>
<evidence type="ECO:0000313" key="3">
    <source>
        <dbReference type="EMBL" id="MBU3855229.1"/>
    </source>
</evidence>
<evidence type="ECO:0000256" key="1">
    <source>
        <dbReference type="SAM" id="MobiDB-lite"/>
    </source>
</evidence>